<keyword evidence="3" id="KW-1185">Reference proteome</keyword>
<organism evidence="2 3">
    <name type="scientific">Portunus trituberculatus</name>
    <name type="common">Swimming crab</name>
    <name type="synonym">Neptunus trituberculatus</name>
    <dbReference type="NCBI Taxonomy" id="210409"/>
    <lineage>
        <taxon>Eukaryota</taxon>
        <taxon>Metazoa</taxon>
        <taxon>Ecdysozoa</taxon>
        <taxon>Arthropoda</taxon>
        <taxon>Crustacea</taxon>
        <taxon>Multicrustacea</taxon>
        <taxon>Malacostraca</taxon>
        <taxon>Eumalacostraca</taxon>
        <taxon>Eucarida</taxon>
        <taxon>Decapoda</taxon>
        <taxon>Pleocyemata</taxon>
        <taxon>Brachyura</taxon>
        <taxon>Eubrachyura</taxon>
        <taxon>Portunoidea</taxon>
        <taxon>Portunidae</taxon>
        <taxon>Portuninae</taxon>
        <taxon>Portunus</taxon>
    </lineage>
</organism>
<accession>A0A5B7K0J3</accession>
<evidence type="ECO:0000313" key="2">
    <source>
        <dbReference type="EMBL" id="MPC98104.1"/>
    </source>
</evidence>
<proteinExistence type="predicted"/>
<evidence type="ECO:0000256" key="1">
    <source>
        <dbReference type="SAM" id="MobiDB-lite"/>
    </source>
</evidence>
<name>A0A5B7K0J3_PORTR</name>
<gene>
    <name evidence="2" type="ORF">E2C01_093456</name>
</gene>
<comment type="caution">
    <text evidence="2">The sequence shown here is derived from an EMBL/GenBank/DDBJ whole genome shotgun (WGS) entry which is preliminary data.</text>
</comment>
<protein>
    <submittedName>
        <fullName evidence="2">Uncharacterized protein</fullName>
    </submittedName>
</protein>
<sequence>MNTHVAAMGQTNVGKERVETSNIGMAHRTPTLLHLISPISPPPHAAHTTVRGATYPNTSTGRRHLWVTLEMMTESGTLQCRRPPASPPL</sequence>
<dbReference type="EMBL" id="VSRR010112637">
    <property type="protein sequence ID" value="MPC98104.1"/>
    <property type="molecule type" value="Genomic_DNA"/>
</dbReference>
<dbReference type="Proteomes" id="UP000324222">
    <property type="component" value="Unassembled WGS sequence"/>
</dbReference>
<feature type="region of interest" description="Disordered" evidence="1">
    <location>
        <begin position="37"/>
        <end position="59"/>
    </location>
</feature>
<evidence type="ECO:0000313" key="3">
    <source>
        <dbReference type="Proteomes" id="UP000324222"/>
    </source>
</evidence>
<reference evidence="2 3" key="1">
    <citation type="submission" date="2019-05" db="EMBL/GenBank/DDBJ databases">
        <title>Another draft genome of Portunus trituberculatus and its Hox gene families provides insights of decapod evolution.</title>
        <authorList>
            <person name="Jeong J.-H."/>
            <person name="Song I."/>
            <person name="Kim S."/>
            <person name="Choi T."/>
            <person name="Kim D."/>
            <person name="Ryu S."/>
            <person name="Kim W."/>
        </authorList>
    </citation>
    <scope>NUCLEOTIDE SEQUENCE [LARGE SCALE GENOMIC DNA]</scope>
    <source>
        <tissue evidence="2">Muscle</tissue>
    </source>
</reference>
<dbReference type="AlphaFoldDB" id="A0A5B7K0J3"/>